<proteinExistence type="inferred from homology"/>
<evidence type="ECO:0000256" key="5">
    <source>
        <dbReference type="ARBA" id="ARBA00038035"/>
    </source>
</evidence>
<dbReference type="PROSITE" id="PS50011">
    <property type="entry name" value="PROTEIN_KINASE_DOM"/>
    <property type="match status" value="1"/>
</dbReference>
<dbReference type="EMBL" id="LDAU01000226">
    <property type="protein sequence ID" value="KRW98863.1"/>
    <property type="molecule type" value="Genomic_DNA"/>
</dbReference>
<evidence type="ECO:0000259" key="11">
    <source>
        <dbReference type="PROSITE" id="PS50011"/>
    </source>
</evidence>
<comment type="caution">
    <text evidence="12">The sequence shown here is derived from an EMBL/GenBank/DDBJ whole genome shotgun (WGS) entry which is preliminary data.</text>
</comment>
<comment type="catalytic activity">
    <reaction evidence="7">
        <text>L-seryl-[protein] + ATP = O-phospho-L-seryl-[protein] + ADP + H(+)</text>
        <dbReference type="Rhea" id="RHEA:17989"/>
        <dbReference type="Rhea" id="RHEA-COMP:9863"/>
        <dbReference type="Rhea" id="RHEA-COMP:11604"/>
        <dbReference type="ChEBI" id="CHEBI:15378"/>
        <dbReference type="ChEBI" id="CHEBI:29999"/>
        <dbReference type="ChEBI" id="CHEBI:30616"/>
        <dbReference type="ChEBI" id="CHEBI:83421"/>
        <dbReference type="ChEBI" id="CHEBI:456216"/>
        <dbReference type="EC" id="2.7.12.2"/>
    </reaction>
</comment>
<dbReference type="SUPFAM" id="SSF56112">
    <property type="entry name" value="Protein kinase-like (PK-like)"/>
    <property type="match status" value="1"/>
</dbReference>
<evidence type="ECO:0000256" key="1">
    <source>
        <dbReference type="ARBA" id="ARBA00022679"/>
    </source>
</evidence>
<organism evidence="12 13">
    <name type="scientific">Pseudocohnilembus persalinus</name>
    <name type="common">Ciliate</name>
    <dbReference type="NCBI Taxonomy" id="266149"/>
    <lineage>
        <taxon>Eukaryota</taxon>
        <taxon>Sar</taxon>
        <taxon>Alveolata</taxon>
        <taxon>Ciliophora</taxon>
        <taxon>Intramacronucleata</taxon>
        <taxon>Oligohymenophorea</taxon>
        <taxon>Scuticociliatia</taxon>
        <taxon>Philasterida</taxon>
        <taxon>Pseudocohnilembidae</taxon>
        <taxon>Pseudocohnilembus</taxon>
    </lineage>
</organism>
<comment type="catalytic activity">
    <reaction evidence="8">
        <text>L-threonyl-[protein] + ATP = O-phospho-L-threonyl-[protein] + ADP + H(+)</text>
        <dbReference type="Rhea" id="RHEA:46608"/>
        <dbReference type="Rhea" id="RHEA-COMP:11060"/>
        <dbReference type="Rhea" id="RHEA-COMP:11605"/>
        <dbReference type="ChEBI" id="CHEBI:15378"/>
        <dbReference type="ChEBI" id="CHEBI:30013"/>
        <dbReference type="ChEBI" id="CHEBI:30616"/>
        <dbReference type="ChEBI" id="CHEBI:61977"/>
        <dbReference type="ChEBI" id="CHEBI:456216"/>
        <dbReference type="EC" id="2.7.12.2"/>
    </reaction>
</comment>
<dbReference type="AlphaFoldDB" id="A0A0V0Q9P7"/>
<dbReference type="InterPro" id="IPR011009">
    <property type="entry name" value="Kinase-like_dom_sf"/>
</dbReference>
<comment type="catalytic activity">
    <reaction evidence="9">
        <text>L-tyrosyl-[protein] + ATP = O-phospho-L-tyrosyl-[protein] + ADP + H(+)</text>
        <dbReference type="Rhea" id="RHEA:10596"/>
        <dbReference type="Rhea" id="RHEA-COMP:10136"/>
        <dbReference type="Rhea" id="RHEA-COMP:20101"/>
        <dbReference type="ChEBI" id="CHEBI:15378"/>
        <dbReference type="ChEBI" id="CHEBI:30616"/>
        <dbReference type="ChEBI" id="CHEBI:46858"/>
        <dbReference type="ChEBI" id="CHEBI:61978"/>
        <dbReference type="ChEBI" id="CHEBI:456216"/>
        <dbReference type="EC" id="2.7.12.2"/>
    </reaction>
</comment>
<dbReference type="Pfam" id="PF00069">
    <property type="entry name" value="Pkinase"/>
    <property type="match status" value="1"/>
</dbReference>
<keyword evidence="4" id="KW-0067">ATP-binding</keyword>
<dbReference type="OrthoDB" id="313094at2759"/>
<feature type="compositionally biased region" description="Low complexity" evidence="10">
    <location>
        <begin position="603"/>
        <end position="634"/>
    </location>
</feature>
<dbReference type="Gene3D" id="1.10.510.10">
    <property type="entry name" value="Transferase(Phosphotransferase) domain 1"/>
    <property type="match status" value="1"/>
</dbReference>
<feature type="region of interest" description="Disordered" evidence="10">
    <location>
        <begin position="311"/>
        <end position="333"/>
    </location>
</feature>
<dbReference type="OMA" id="DECSINY"/>
<evidence type="ECO:0000256" key="7">
    <source>
        <dbReference type="ARBA" id="ARBA00049014"/>
    </source>
</evidence>
<evidence type="ECO:0000256" key="3">
    <source>
        <dbReference type="ARBA" id="ARBA00022777"/>
    </source>
</evidence>
<feature type="domain" description="Protein kinase" evidence="11">
    <location>
        <begin position="1"/>
        <end position="296"/>
    </location>
</feature>
<keyword evidence="1" id="KW-0808">Transferase</keyword>
<keyword evidence="3 12" id="KW-0418">Kinase</keyword>
<dbReference type="InterPro" id="IPR000719">
    <property type="entry name" value="Prot_kinase_dom"/>
</dbReference>
<feature type="region of interest" description="Disordered" evidence="10">
    <location>
        <begin position="603"/>
        <end position="660"/>
    </location>
</feature>
<reference evidence="12 13" key="1">
    <citation type="journal article" date="2015" name="Sci. Rep.">
        <title>Genome of the facultative scuticociliatosis pathogen Pseudocohnilembus persalinus provides insight into its virulence through horizontal gene transfer.</title>
        <authorList>
            <person name="Xiong J."/>
            <person name="Wang G."/>
            <person name="Cheng J."/>
            <person name="Tian M."/>
            <person name="Pan X."/>
            <person name="Warren A."/>
            <person name="Jiang C."/>
            <person name="Yuan D."/>
            <person name="Miao W."/>
        </authorList>
    </citation>
    <scope>NUCLEOTIDE SEQUENCE [LARGE SCALE GENOMIC DNA]</scope>
    <source>
        <strain evidence="12">36N120E</strain>
    </source>
</reference>
<name>A0A0V0Q9P7_PSEPJ</name>
<feature type="compositionally biased region" description="Polar residues" evidence="10">
    <location>
        <begin position="635"/>
        <end position="645"/>
    </location>
</feature>
<feature type="compositionally biased region" description="Low complexity" evidence="10">
    <location>
        <begin position="518"/>
        <end position="529"/>
    </location>
</feature>
<feature type="region of interest" description="Disordered" evidence="10">
    <location>
        <begin position="518"/>
        <end position="586"/>
    </location>
</feature>
<evidence type="ECO:0000313" key="13">
    <source>
        <dbReference type="Proteomes" id="UP000054937"/>
    </source>
</evidence>
<evidence type="ECO:0000256" key="10">
    <source>
        <dbReference type="SAM" id="MobiDB-lite"/>
    </source>
</evidence>
<keyword evidence="13" id="KW-1185">Reference proteome</keyword>
<keyword evidence="2" id="KW-0547">Nucleotide-binding</keyword>
<dbReference type="EC" id="2.7.12.2" evidence="6"/>
<dbReference type="InParanoid" id="A0A0V0Q9P7"/>
<gene>
    <name evidence="12" type="ORF">PPERSA_07361</name>
</gene>
<evidence type="ECO:0000256" key="2">
    <source>
        <dbReference type="ARBA" id="ARBA00022741"/>
    </source>
</evidence>
<dbReference type="PANTHER" id="PTHR48013">
    <property type="entry name" value="DUAL SPECIFICITY MITOGEN-ACTIVATED PROTEIN KINASE KINASE 5-RELATED"/>
    <property type="match status" value="1"/>
</dbReference>
<comment type="similarity">
    <text evidence="5">Belongs to the protein kinase superfamily. STE Ser/Thr protein kinase family. MAP kinase kinase subfamily.</text>
</comment>
<protein>
    <recommendedName>
        <fullName evidence="6">mitogen-activated protein kinase kinase</fullName>
        <ecNumber evidence="6">2.7.12.2</ecNumber>
    </recommendedName>
</protein>
<accession>A0A0V0Q9P7</accession>
<dbReference type="PANTHER" id="PTHR48013:SF9">
    <property type="entry name" value="DUAL SPECIFICITY MITOGEN-ACTIVATED PROTEIN KINASE KINASE 5"/>
    <property type="match status" value="1"/>
</dbReference>
<evidence type="ECO:0000256" key="6">
    <source>
        <dbReference type="ARBA" id="ARBA00038999"/>
    </source>
</evidence>
<dbReference type="GO" id="GO:0004708">
    <property type="term" value="F:MAP kinase kinase activity"/>
    <property type="evidence" value="ECO:0007669"/>
    <property type="project" value="UniProtKB-EC"/>
</dbReference>
<evidence type="ECO:0000313" key="12">
    <source>
        <dbReference type="EMBL" id="KRW98863.1"/>
    </source>
</evidence>
<sequence length="660" mass="77961">MGEGSSKPQQEQPFVLQFKSNHTSVQEGYDDPRLGRVNIYKSNDGTYVAVKKSFSHNSSQQETFSTRLQQAITEFHDCPYLLKLLGYGVQDDKSMCGTVSEMQTYHEYYLNNLEAEVQQRQQSNLYYSEPELWVILYSCIQSLSFLNSYERNINDVRPQNIYITPNGQLKLVAFQNYPEDVPGFQKVAHYNDQCYLPPEQLQEVREKAVKSNADQEKSDMYAIGQTILQCATLNTSVDCYDWDTYDLRKDIIEQRLLQIQQVYSKFFVNMVRILLNEDVNNRPSASDIQKILEPYESQILNLTPFQPSQQQISQHLSQLSPPRPQSIPQPLQQQQVTSSYYQPQLQQQPQYIPQQQQAETVYQSQIPQPQQVQQQQSPVQFTQSKQAFVQQPEGQQFMTLSQQQQHNSQVTQSQFQQGRGLTFEQLPLEVQEQIKRGEKGPIVYQGQGGQQAQIQSSPQYQQQPQQQVQYVQQPLAQQYTQGQNLAYTTYNQQYQPQQVQYLPQQQQQYQPQQQQQQQDQDQVQVQGQSQHHEQQEQQDENQQEQQQQQQPQYQQVQQQQPQQEQNYQQVHYQQHNYQPQTQQQQQPQQSVQYQQYQQQQPAQQQVYYQQPQSHQQQYQYQQQEDQNQQYQGQQDVSSRANNYLQKTRDYLDNNNQQQQQ</sequence>
<evidence type="ECO:0000256" key="8">
    <source>
        <dbReference type="ARBA" id="ARBA00049299"/>
    </source>
</evidence>
<dbReference type="GO" id="GO:0005524">
    <property type="term" value="F:ATP binding"/>
    <property type="evidence" value="ECO:0007669"/>
    <property type="project" value="UniProtKB-KW"/>
</dbReference>
<dbReference type="SMART" id="SM00220">
    <property type="entry name" value="S_TKc"/>
    <property type="match status" value="1"/>
</dbReference>
<dbReference type="Proteomes" id="UP000054937">
    <property type="component" value="Unassembled WGS sequence"/>
</dbReference>
<feature type="compositionally biased region" description="Low complexity" evidence="10">
    <location>
        <begin position="543"/>
        <end position="586"/>
    </location>
</feature>
<evidence type="ECO:0000256" key="4">
    <source>
        <dbReference type="ARBA" id="ARBA00022840"/>
    </source>
</evidence>
<dbReference type="Gene3D" id="3.30.200.20">
    <property type="entry name" value="Phosphorylase Kinase, domain 1"/>
    <property type="match status" value="1"/>
</dbReference>
<evidence type="ECO:0000256" key="9">
    <source>
        <dbReference type="ARBA" id="ARBA00051693"/>
    </source>
</evidence>
<feature type="compositionally biased region" description="Low complexity" evidence="10">
    <location>
        <begin position="311"/>
        <end position="320"/>
    </location>
</feature>